<dbReference type="GO" id="GO:0004407">
    <property type="term" value="F:histone deacetylase activity"/>
    <property type="evidence" value="ECO:0007669"/>
    <property type="project" value="TreeGrafter"/>
</dbReference>
<evidence type="ECO:0000259" key="1">
    <source>
        <dbReference type="Pfam" id="PF00850"/>
    </source>
</evidence>
<dbReference type="Pfam" id="PF00850">
    <property type="entry name" value="Hist_deacetyl"/>
    <property type="match status" value="2"/>
</dbReference>
<dbReference type="GO" id="GO:0040029">
    <property type="term" value="P:epigenetic regulation of gene expression"/>
    <property type="evidence" value="ECO:0007669"/>
    <property type="project" value="TreeGrafter"/>
</dbReference>
<reference evidence="2" key="1">
    <citation type="journal article" date="2020" name="mSystems">
        <title>Genome- and Community-Level Interaction Insights into Carbon Utilization and Element Cycling Functions of Hydrothermarchaeota in Hydrothermal Sediment.</title>
        <authorList>
            <person name="Zhou Z."/>
            <person name="Liu Y."/>
            <person name="Xu W."/>
            <person name="Pan J."/>
            <person name="Luo Z.H."/>
            <person name="Li M."/>
        </authorList>
    </citation>
    <scope>NUCLEOTIDE SEQUENCE [LARGE SCALE GENOMIC DNA]</scope>
    <source>
        <strain evidence="2">SpSt-97</strain>
    </source>
</reference>
<dbReference type="InterPro" id="IPR023696">
    <property type="entry name" value="Ureohydrolase_dom_sf"/>
</dbReference>
<dbReference type="InterPro" id="IPR037138">
    <property type="entry name" value="His_deacetylse_dom_sf"/>
</dbReference>
<sequence length="281" mass="32360">MTIGVFFHREFIGKNWPIVGDRYAGFKRILEELSKDPEITVIEPEPVSEELLLRVHTKEFLEEQKRAWYYHGAKLTVGGLVRACEMVWKGELRNAVVFLVAAGHHASRSSAWGGTYLSCIGPALIRLRELGLRKLALIDTDAHHGDGDRNVLHICFCWRSDIEDEGTKICVNVRDTEGDEYYLEKVRETFPIIRDFKPEMIVHFLGHDTHRNDYGSLGLSEDFYVELAREVKELAEEVCDRRYVIMDGGGANREVGEYIWPRIINVLKKCADIVCLFRSFR</sequence>
<dbReference type="AlphaFoldDB" id="A0A7C3YNY5"/>
<accession>A0A7C3YNY5</accession>
<dbReference type="PRINTS" id="PR01270">
    <property type="entry name" value="HDASUPER"/>
</dbReference>
<name>A0A7C3YNY5_9EURY</name>
<dbReference type="InterPro" id="IPR000286">
    <property type="entry name" value="HDACs"/>
</dbReference>
<evidence type="ECO:0000313" key="2">
    <source>
        <dbReference type="EMBL" id="HGE66486.1"/>
    </source>
</evidence>
<proteinExistence type="predicted"/>
<protein>
    <recommendedName>
        <fullName evidence="1">Histone deacetylase domain-containing protein</fullName>
    </recommendedName>
</protein>
<gene>
    <name evidence="2" type="ORF">ENX77_05130</name>
</gene>
<dbReference type="EMBL" id="DTPI01000030">
    <property type="protein sequence ID" value="HGE66486.1"/>
    <property type="molecule type" value="Genomic_DNA"/>
</dbReference>
<dbReference type="Gene3D" id="3.40.800.20">
    <property type="entry name" value="Histone deacetylase domain"/>
    <property type="match status" value="1"/>
</dbReference>
<dbReference type="SUPFAM" id="SSF52768">
    <property type="entry name" value="Arginase/deacetylase"/>
    <property type="match status" value="1"/>
</dbReference>
<organism evidence="2">
    <name type="scientific">Geoglobus ahangari</name>
    <dbReference type="NCBI Taxonomy" id="113653"/>
    <lineage>
        <taxon>Archaea</taxon>
        <taxon>Methanobacteriati</taxon>
        <taxon>Methanobacteriota</taxon>
        <taxon>Archaeoglobi</taxon>
        <taxon>Archaeoglobales</taxon>
        <taxon>Archaeoglobaceae</taxon>
        <taxon>Geoglobus</taxon>
    </lineage>
</organism>
<comment type="caution">
    <text evidence="2">The sequence shown here is derived from an EMBL/GenBank/DDBJ whole genome shotgun (WGS) entry which is preliminary data.</text>
</comment>
<feature type="domain" description="Histone deacetylase" evidence="1">
    <location>
        <begin position="164"/>
        <end position="266"/>
    </location>
</feature>
<dbReference type="InterPro" id="IPR023801">
    <property type="entry name" value="His_deacetylse_dom"/>
</dbReference>
<dbReference type="PANTHER" id="PTHR10625">
    <property type="entry name" value="HISTONE DEACETYLASE HDAC1-RELATED"/>
    <property type="match status" value="1"/>
</dbReference>
<feature type="domain" description="Histone deacetylase" evidence="1">
    <location>
        <begin position="28"/>
        <end position="150"/>
    </location>
</feature>